<dbReference type="AlphaFoldDB" id="A0A9Y1BP89"/>
<organism evidence="1">
    <name type="scientific">Candidatus Heimdallarchaeum endolithica</name>
    <dbReference type="NCBI Taxonomy" id="2876572"/>
    <lineage>
        <taxon>Archaea</taxon>
        <taxon>Promethearchaeati</taxon>
        <taxon>Candidatus Heimdallarchaeota</taxon>
        <taxon>Candidatus Heimdallarchaeia (ex Rinke et al. 2021) (nom. nud.)</taxon>
        <taxon>Candidatus Heimdallarchaeales</taxon>
        <taxon>Candidatus Heimdallarchaeaceae</taxon>
        <taxon>Candidatus Heimdallarchaeum</taxon>
    </lineage>
</organism>
<sequence>MVTRVHFCQKCGRPIKRAGYCEDCASELNVGIKNRCSFCGKSNLMSPLAYNIKTKHVYCKTCLDLFVKGLRSNHFTEHEIKKIIDKDFIPVK</sequence>
<name>A0A9Y1BP89_9ARCH</name>
<gene>
    <name evidence="1" type="ORF">K9W46_09745</name>
</gene>
<evidence type="ECO:0000313" key="1">
    <source>
        <dbReference type="EMBL" id="UJG42663.1"/>
    </source>
</evidence>
<dbReference type="Proteomes" id="UP001200513">
    <property type="component" value="Chromosome"/>
</dbReference>
<proteinExistence type="predicted"/>
<dbReference type="EMBL" id="CP084167">
    <property type="protein sequence ID" value="UJG42663.1"/>
    <property type="molecule type" value="Genomic_DNA"/>
</dbReference>
<protein>
    <submittedName>
        <fullName evidence="1">Uncharacterized protein</fullName>
    </submittedName>
</protein>
<reference evidence="1" key="1">
    <citation type="journal article" date="2022" name="Nat. Microbiol.">
        <title>Unique mobile elements and scalable gene flow at the prokaryote-eukaryote boundary revealed by circularized Asgard archaea genomes.</title>
        <authorList>
            <person name="Wu F."/>
            <person name="Speth D.R."/>
            <person name="Philosof A."/>
            <person name="Cremiere A."/>
            <person name="Narayanan A."/>
            <person name="Barco R.A."/>
            <person name="Connon S.A."/>
            <person name="Amend J.P."/>
            <person name="Antoshechkin I.A."/>
            <person name="Orphan V.J."/>
        </authorList>
    </citation>
    <scope>NUCLEOTIDE SEQUENCE</scope>
    <source>
        <strain evidence="1">PR6</strain>
    </source>
</reference>
<accession>A0A9Y1BP89</accession>